<name>A0A2S4LYT9_9HYPH</name>
<evidence type="ECO:0000313" key="2">
    <source>
        <dbReference type="Proteomes" id="UP000236919"/>
    </source>
</evidence>
<dbReference type="AlphaFoldDB" id="A0A2S4LYT9"/>
<accession>A0A2S4LYT9</accession>
<proteinExistence type="predicted"/>
<organism evidence="1 2">
    <name type="scientific">Bosea psychrotolerans</name>
    <dbReference type="NCBI Taxonomy" id="1871628"/>
    <lineage>
        <taxon>Bacteria</taxon>
        <taxon>Pseudomonadati</taxon>
        <taxon>Pseudomonadota</taxon>
        <taxon>Alphaproteobacteria</taxon>
        <taxon>Hyphomicrobiales</taxon>
        <taxon>Boseaceae</taxon>
        <taxon>Bosea</taxon>
    </lineage>
</organism>
<sequence length="44" mass="5276">MPRRFRYCEERSDEAIHVWTARCLQDGSVWLIWSLAVMCPACWC</sequence>
<protein>
    <submittedName>
        <fullName evidence="1">Uncharacterized protein</fullName>
    </submittedName>
</protein>
<feature type="non-terminal residue" evidence="1">
    <location>
        <position position="44"/>
    </location>
</feature>
<keyword evidence="2" id="KW-1185">Reference proteome</keyword>
<dbReference type="Proteomes" id="UP000236919">
    <property type="component" value="Unassembled WGS sequence"/>
</dbReference>
<evidence type="ECO:0000313" key="1">
    <source>
        <dbReference type="EMBL" id="POR47626.1"/>
    </source>
</evidence>
<gene>
    <name evidence="1" type="ORF">CYD53_11894</name>
</gene>
<comment type="caution">
    <text evidence="1">The sequence shown here is derived from an EMBL/GenBank/DDBJ whole genome shotgun (WGS) entry which is preliminary data.</text>
</comment>
<reference evidence="1 2" key="1">
    <citation type="submission" date="2018-01" db="EMBL/GenBank/DDBJ databases">
        <title>Genomic Encyclopedia of Type Strains, Phase III (KMG-III): the genomes of soil and plant-associated and newly described type strains.</title>
        <authorList>
            <person name="Whitman W."/>
        </authorList>
    </citation>
    <scope>NUCLEOTIDE SEQUENCE [LARGE SCALE GENOMIC DNA]</scope>
    <source>
        <strain evidence="1 2">1131</strain>
    </source>
</reference>
<dbReference type="EMBL" id="PQFZ01000018">
    <property type="protein sequence ID" value="POR47626.1"/>
    <property type="molecule type" value="Genomic_DNA"/>
</dbReference>